<feature type="transmembrane region" description="Helical" evidence="7">
    <location>
        <begin position="76"/>
        <end position="96"/>
    </location>
</feature>
<feature type="domain" description="Bacterial sugar transferase" evidence="8">
    <location>
        <begin position="248"/>
        <end position="431"/>
    </location>
</feature>
<organism evidence="9 10">
    <name type="scientific">Candidatus Yanofskybacteria bacterium RIFCSPLOWO2_02_FULL_47_9b</name>
    <dbReference type="NCBI Taxonomy" id="1802708"/>
    <lineage>
        <taxon>Bacteria</taxon>
        <taxon>Candidatus Yanofskyibacteriota</taxon>
    </lineage>
</organism>
<comment type="similarity">
    <text evidence="2">Belongs to the bacterial sugar transferase family.</text>
</comment>
<gene>
    <name evidence="9" type="ORF">A3I39_03085</name>
</gene>
<dbReference type="GO" id="GO:0016020">
    <property type="term" value="C:membrane"/>
    <property type="evidence" value="ECO:0007669"/>
    <property type="project" value="UniProtKB-SubCell"/>
</dbReference>
<proteinExistence type="inferred from homology"/>
<evidence type="ECO:0000259" key="8">
    <source>
        <dbReference type="Pfam" id="PF02397"/>
    </source>
</evidence>
<evidence type="ECO:0000256" key="4">
    <source>
        <dbReference type="ARBA" id="ARBA00022692"/>
    </source>
</evidence>
<keyword evidence="6 7" id="KW-0472">Membrane</keyword>
<sequence length="436" mass="49779">MRRLTLFLLDISLLYASLLAMLGIRYDEIFYLQLRLHLLPFGIIFALWLLVFYIANLYDRHTFRNTPYFYSNLVRTIVAAGLISTSFFYLIPIFGITPKTNLFIFIALFAIFDTLGRSLFNHATTQSFKRITLIVGNTSVAHETAEFINVNPQLGYKLAAIIQPDDIRGLKNSIREKHVHTIVISPEGYKMPELIDTFYQALSKRITFYDLSTFYERLTGRVPLGTIDQLWFLQNLTEDNKRGYEVAKRAGDIVFGLVFGAISALLYPFISLGIALTSPGPVFYTQIRQGHLGRPFKIIKFRTMVANAEASTGAVWASTDDTRVTPFGRFLRRTRLDELPQFWTVIAGHISLVGPRAERPEFHELLKKEVPFYEERYLIKPGLTGWAQINYPYGSSVADAAEKLKYDLYYIKNRSFALDVGIILKTLRTALSQAGN</sequence>
<feature type="transmembrane region" description="Helical" evidence="7">
    <location>
        <begin position="102"/>
        <end position="120"/>
    </location>
</feature>
<evidence type="ECO:0000313" key="9">
    <source>
        <dbReference type="EMBL" id="OGN33294.1"/>
    </source>
</evidence>
<feature type="transmembrane region" description="Helical" evidence="7">
    <location>
        <begin position="36"/>
        <end position="55"/>
    </location>
</feature>
<evidence type="ECO:0000256" key="7">
    <source>
        <dbReference type="SAM" id="Phobius"/>
    </source>
</evidence>
<dbReference type="PANTHER" id="PTHR30576">
    <property type="entry name" value="COLANIC BIOSYNTHESIS UDP-GLUCOSE LIPID CARRIER TRANSFERASE"/>
    <property type="match status" value="1"/>
</dbReference>
<accession>A0A1F8H6V4</accession>
<dbReference type="EMBL" id="MGKW01000034">
    <property type="protein sequence ID" value="OGN33294.1"/>
    <property type="molecule type" value="Genomic_DNA"/>
</dbReference>
<dbReference type="AlphaFoldDB" id="A0A1F8H6V4"/>
<comment type="caution">
    <text evidence="9">The sequence shown here is derived from an EMBL/GenBank/DDBJ whole genome shotgun (WGS) entry which is preliminary data.</text>
</comment>
<comment type="subcellular location">
    <subcellularLocation>
        <location evidence="1">Membrane</location>
        <topology evidence="1">Multi-pass membrane protein</topology>
    </subcellularLocation>
</comment>
<evidence type="ECO:0000256" key="2">
    <source>
        <dbReference type="ARBA" id="ARBA00006464"/>
    </source>
</evidence>
<reference evidence="9 10" key="1">
    <citation type="journal article" date="2016" name="Nat. Commun.">
        <title>Thousands of microbial genomes shed light on interconnected biogeochemical processes in an aquifer system.</title>
        <authorList>
            <person name="Anantharaman K."/>
            <person name="Brown C.T."/>
            <person name="Hug L.A."/>
            <person name="Sharon I."/>
            <person name="Castelle C.J."/>
            <person name="Probst A.J."/>
            <person name="Thomas B.C."/>
            <person name="Singh A."/>
            <person name="Wilkins M.J."/>
            <person name="Karaoz U."/>
            <person name="Brodie E.L."/>
            <person name="Williams K.H."/>
            <person name="Hubbard S.S."/>
            <person name="Banfield J.F."/>
        </authorList>
    </citation>
    <scope>NUCLEOTIDE SEQUENCE [LARGE SCALE GENOMIC DNA]</scope>
</reference>
<dbReference type="InterPro" id="IPR003362">
    <property type="entry name" value="Bact_transf"/>
</dbReference>
<protein>
    <recommendedName>
        <fullName evidence="8">Bacterial sugar transferase domain-containing protein</fullName>
    </recommendedName>
</protein>
<keyword evidence="3" id="KW-0808">Transferase</keyword>
<dbReference type="Pfam" id="PF02397">
    <property type="entry name" value="Bac_transf"/>
    <property type="match status" value="1"/>
</dbReference>
<dbReference type="Proteomes" id="UP000178155">
    <property type="component" value="Unassembled WGS sequence"/>
</dbReference>
<name>A0A1F8H6V4_9BACT</name>
<evidence type="ECO:0000256" key="1">
    <source>
        <dbReference type="ARBA" id="ARBA00004141"/>
    </source>
</evidence>
<evidence type="ECO:0000256" key="5">
    <source>
        <dbReference type="ARBA" id="ARBA00022989"/>
    </source>
</evidence>
<evidence type="ECO:0000313" key="10">
    <source>
        <dbReference type="Proteomes" id="UP000178155"/>
    </source>
</evidence>
<feature type="transmembrane region" description="Helical" evidence="7">
    <location>
        <begin position="250"/>
        <end position="270"/>
    </location>
</feature>
<dbReference type="InterPro" id="IPR017475">
    <property type="entry name" value="EPS_sugar_tfrase"/>
</dbReference>
<keyword evidence="4 7" id="KW-0812">Transmembrane</keyword>
<dbReference type="PANTHER" id="PTHR30576:SF21">
    <property type="entry name" value="UDP-GLUCOSE:UNDECAPRENYL-PHOSPHATE GLUCOSE-1-PHOSPHATE TRANSFERASE"/>
    <property type="match status" value="1"/>
</dbReference>
<evidence type="ECO:0000256" key="6">
    <source>
        <dbReference type="ARBA" id="ARBA00023136"/>
    </source>
</evidence>
<evidence type="ECO:0000256" key="3">
    <source>
        <dbReference type="ARBA" id="ARBA00022679"/>
    </source>
</evidence>
<dbReference type="GO" id="GO:0089702">
    <property type="term" value="F:undecaprenyl-phosphate glucose phosphotransferase activity"/>
    <property type="evidence" value="ECO:0007669"/>
    <property type="project" value="TreeGrafter"/>
</dbReference>
<dbReference type="GO" id="GO:0009242">
    <property type="term" value="P:colanic acid biosynthetic process"/>
    <property type="evidence" value="ECO:0007669"/>
    <property type="project" value="TreeGrafter"/>
</dbReference>
<keyword evidence="5 7" id="KW-1133">Transmembrane helix</keyword>
<dbReference type="NCBIfam" id="TIGR03025">
    <property type="entry name" value="EPS_sugtrans"/>
    <property type="match status" value="1"/>
</dbReference>